<dbReference type="EMBL" id="NGKA01000014">
    <property type="protein sequence ID" value="RSU10510.1"/>
    <property type="molecule type" value="Genomic_DNA"/>
</dbReference>
<dbReference type="RefSeq" id="WP_126809487.1">
    <property type="nucleotide sequence ID" value="NZ_NGKA01000014.1"/>
</dbReference>
<dbReference type="OrthoDB" id="1956341at2"/>
<evidence type="ECO:0000256" key="4">
    <source>
        <dbReference type="ARBA" id="ARBA00047208"/>
    </source>
</evidence>
<dbReference type="Proteomes" id="UP000287605">
    <property type="component" value="Unassembled WGS sequence"/>
</dbReference>
<evidence type="ECO:0000256" key="3">
    <source>
        <dbReference type="ARBA" id="ARBA00046336"/>
    </source>
</evidence>
<keyword evidence="2" id="KW-0119">Carbohydrate metabolism</keyword>
<evidence type="ECO:0000313" key="6">
    <source>
        <dbReference type="EMBL" id="RSU10510.1"/>
    </source>
</evidence>
<comment type="similarity">
    <text evidence="3">Belongs to the C-glycoside deglycosidase beta subunit family.</text>
</comment>
<evidence type="ECO:0000256" key="1">
    <source>
        <dbReference type="ARBA" id="ARBA00023239"/>
    </source>
</evidence>
<gene>
    <name evidence="6" type="ORF">CBF29_09455</name>
</gene>
<comment type="caution">
    <text evidence="6">The sequence shown here is derived from an EMBL/GenBank/DDBJ whole genome shotgun (WGS) entry which is preliminary data.</text>
</comment>
<dbReference type="GO" id="GO:0016829">
    <property type="term" value="F:lyase activity"/>
    <property type="evidence" value="ECO:0007669"/>
    <property type="project" value="UniProtKB-KW"/>
</dbReference>
<accession>A0A430AQU6</accession>
<keyword evidence="1" id="KW-0456">Lyase</keyword>
<organism evidence="6 7">
    <name type="scientific">Vagococcus elongatus</name>
    <dbReference type="NCBI Taxonomy" id="180344"/>
    <lineage>
        <taxon>Bacteria</taxon>
        <taxon>Bacillati</taxon>
        <taxon>Bacillota</taxon>
        <taxon>Bacilli</taxon>
        <taxon>Lactobacillales</taxon>
        <taxon>Enterococcaceae</taxon>
        <taxon>Vagococcus</taxon>
    </lineage>
</organism>
<dbReference type="AlphaFoldDB" id="A0A430AQU6"/>
<proteinExistence type="inferred from homology"/>
<evidence type="ECO:0000256" key="2">
    <source>
        <dbReference type="ARBA" id="ARBA00023277"/>
    </source>
</evidence>
<evidence type="ECO:0000259" key="5">
    <source>
        <dbReference type="Pfam" id="PF19906"/>
    </source>
</evidence>
<sequence>MTETKKYAKKLNVIDNVIVADSLRNQVIHNNTLGYAFEVCLDYYRGQFLTVIDEFQITIDGEVVPTETIKFCINGKEFNPIEFEHCYSEFWQAIEPATINVFKPGGLKAGEHNVELHLIFRSPYMPIGSNHEYMAIDNCGKRTLSLVEEE</sequence>
<protein>
    <recommendedName>
        <fullName evidence="4">C-deglycosylation enzyme beta subunit</fullName>
    </recommendedName>
</protein>
<dbReference type="Pfam" id="PF19906">
    <property type="entry name" value="CGDB"/>
    <property type="match status" value="1"/>
</dbReference>
<evidence type="ECO:0000313" key="7">
    <source>
        <dbReference type="Proteomes" id="UP000287605"/>
    </source>
</evidence>
<feature type="domain" description="C-glycoside deglycosidase beta subunit" evidence="5">
    <location>
        <begin position="15"/>
        <end position="124"/>
    </location>
</feature>
<name>A0A430AQU6_9ENTE</name>
<keyword evidence="7" id="KW-1185">Reference proteome</keyword>
<dbReference type="InterPro" id="IPR045959">
    <property type="entry name" value="CGDB"/>
</dbReference>
<reference evidence="6 7" key="1">
    <citation type="submission" date="2017-05" db="EMBL/GenBank/DDBJ databases">
        <title>Vagococcus spp. assemblies.</title>
        <authorList>
            <person name="Gulvik C.A."/>
        </authorList>
    </citation>
    <scope>NUCLEOTIDE SEQUENCE [LARGE SCALE GENOMIC DNA]</scope>
    <source>
        <strain evidence="6 7">CCUG 51432</strain>
    </source>
</reference>